<feature type="compositionally biased region" description="Polar residues" evidence="1">
    <location>
        <begin position="47"/>
        <end position="64"/>
    </location>
</feature>
<evidence type="ECO:0008006" key="4">
    <source>
        <dbReference type="Google" id="ProtNLM"/>
    </source>
</evidence>
<sequence length="700" mass="71466">MLASTSGSAAGRSVPGEERRPRIRLRRPGPQDWLVLLDEASLLPSLSQTIQQQHAQESSVQDGSPDSDGVAQDAAASASSAAMQAGSLGELLSHIGDLGGAQQLGPGDLARALVAAARLPPAAGQDERLAFERTCRQLLARAAELGHHALGPSGQAALIHSAALLQRRAAGDWRGAALAAAEALGPSLPLASMSELTRVIWALATLRAAPPAAWLDAFCRASQSHFHEARPRQLSLTAWALARLDHAPGGPWLSALLEESEPLLGAAAGRDLAGLAWALGTWRRLLGPLPDSWLAALYAATASLLPTLPAPALGQLAWGLGNMGAAPPGPWLDALAATAARRSGGHAAAAITPTTPNAGADLQGAEASGGEGEGSGEDSGGSLSGLQVVNVMWALAQCRHRPAEADMAALMAASRPLVMAPGAGCSPTDLSTLAWAAGRLGWLPQEAWLDDWLAASERLMLGGRFKGSHYATAALELGRWGLTPVAGWRDVFFRSSAARLQLFTARQLGTLLWGVGRMAAPVPHSWLQGVVGAAADALPGDARGDDVGRLLGGLAQAQPVLPPPLLQASSGVGGGGDTGEDPLSDALGGWAVTAEASVTGATAQARHARPAGITVWAADNNGAVRRLLLAAAPLLSGCDARNLVTVAEAAVLLGVAPPAAFASALEAAVERLQARRRLAKPDQAALAAATQQLAALGPRQ</sequence>
<organism evidence="2 3">
    <name type="scientific">Monoraphidium neglectum</name>
    <dbReference type="NCBI Taxonomy" id="145388"/>
    <lineage>
        <taxon>Eukaryota</taxon>
        <taxon>Viridiplantae</taxon>
        <taxon>Chlorophyta</taxon>
        <taxon>core chlorophytes</taxon>
        <taxon>Chlorophyceae</taxon>
        <taxon>CS clade</taxon>
        <taxon>Sphaeropleales</taxon>
        <taxon>Selenastraceae</taxon>
        <taxon>Monoraphidium</taxon>
    </lineage>
</organism>
<dbReference type="GO" id="GO:0044528">
    <property type="term" value="P:regulation of mitochondrial mRNA stability"/>
    <property type="evidence" value="ECO:0007669"/>
    <property type="project" value="TreeGrafter"/>
</dbReference>
<feature type="region of interest" description="Disordered" evidence="1">
    <location>
        <begin position="47"/>
        <end position="78"/>
    </location>
</feature>
<dbReference type="GO" id="GO:1901259">
    <property type="term" value="P:chloroplast rRNA processing"/>
    <property type="evidence" value="ECO:0007669"/>
    <property type="project" value="TreeGrafter"/>
</dbReference>
<keyword evidence="3" id="KW-1185">Reference proteome</keyword>
<dbReference type="InterPro" id="IPR050870">
    <property type="entry name" value="FAST_kinase"/>
</dbReference>
<dbReference type="GO" id="GO:0003723">
    <property type="term" value="F:RNA binding"/>
    <property type="evidence" value="ECO:0007669"/>
    <property type="project" value="TreeGrafter"/>
</dbReference>
<dbReference type="PANTHER" id="PTHR21228">
    <property type="entry name" value="FAST LEU-RICH DOMAIN-CONTAINING"/>
    <property type="match status" value="1"/>
</dbReference>
<dbReference type="KEGG" id="mng:MNEG_12763"/>
<reference evidence="2 3" key="1">
    <citation type="journal article" date="2013" name="BMC Genomics">
        <title>Reconstruction of the lipid metabolism for the microalga Monoraphidium neglectum from its genome sequence reveals characteristics suitable for biofuel production.</title>
        <authorList>
            <person name="Bogen C."/>
            <person name="Al-Dilaimi A."/>
            <person name="Albersmeier A."/>
            <person name="Wichmann J."/>
            <person name="Grundmann M."/>
            <person name="Rupp O."/>
            <person name="Lauersen K.J."/>
            <person name="Blifernez-Klassen O."/>
            <person name="Kalinowski J."/>
            <person name="Goesmann A."/>
            <person name="Mussgnug J.H."/>
            <person name="Kruse O."/>
        </authorList>
    </citation>
    <scope>NUCLEOTIDE SEQUENCE [LARGE SCALE GENOMIC DNA]</scope>
    <source>
        <strain evidence="2 3">SAG 48.87</strain>
    </source>
</reference>
<dbReference type="GO" id="GO:0009507">
    <property type="term" value="C:chloroplast"/>
    <property type="evidence" value="ECO:0007669"/>
    <property type="project" value="GOC"/>
</dbReference>
<feature type="compositionally biased region" description="Gly residues" evidence="1">
    <location>
        <begin position="367"/>
        <end position="381"/>
    </location>
</feature>
<feature type="compositionally biased region" description="Low complexity" evidence="1">
    <location>
        <begin position="67"/>
        <end position="78"/>
    </location>
</feature>
<proteinExistence type="predicted"/>
<feature type="region of interest" description="Disordered" evidence="1">
    <location>
        <begin position="1"/>
        <end position="30"/>
    </location>
</feature>
<name>A0A0D2KHG0_9CHLO</name>
<dbReference type="GeneID" id="25730158"/>
<feature type="region of interest" description="Disordered" evidence="1">
    <location>
        <begin position="346"/>
        <end position="381"/>
    </location>
</feature>
<evidence type="ECO:0000313" key="3">
    <source>
        <dbReference type="Proteomes" id="UP000054498"/>
    </source>
</evidence>
<dbReference type="AlphaFoldDB" id="A0A0D2KHG0"/>
<dbReference type="RefSeq" id="XP_013894218.1">
    <property type="nucleotide sequence ID" value="XM_014038764.1"/>
</dbReference>
<gene>
    <name evidence="2" type="ORF">MNEG_12763</name>
</gene>
<dbReference type="EMBL" id="KK103639">
    <property type="protein sequence ID" value="KIY95198.1"/>
    <property type="molecule type" value="Genomic_DNA"/>
</dbReference>
<dbReference type="OrthoDB" id="546204at2759"/>
<dbReference type="GO" id="GO:0005759">
    <property type="term" value="C:mitochondrial matrix"/>
    <property type="evidence" value="ECO:0007669"/>
    <property type="project" value="TreeGrafter"/>
</dbReference>
<dbReference type="PANTHER" id="PTHR21228:SF40">
    <property type="entry name" value="LD45607P"/>
    <property type="match status" value="1"/>
</dbReference>
<evidence type="ECO:0000256" key="1">
    <source>
        <dbReference type="SAM" id="MobiDB-lite"/>
    </source>
</evidence>
<feature type="compositionally biased region" description="Low complexity" evidence="1">
    <location>
        <begin position="346"/>
        <end position="366"/>
    </location>
</feature>
<dbReference type="GO" id="GO:0035770">
    <property type="term" value="C:ribonucleoprotein granule"/>
    <property type="evidence" value="ECO:0007669"/>
    <property type="project" value="TreeGrafter"/>
</dbReference>
<dbReference type="GO" id="GO:0000963">
    <property type="term" value="P:mitochondrial RNA processing"/>
    <property type="evidence" value="ECO:0007669"/>
    <property type="project" value="TreeGrafter"/>
</dbReference>
<dbReference type="Proteomes" id="UP000054498">
    <property type="component" value="Unassembled WGS sequence"/>
</dbReference>
<accession>A0A0D2KHG0</accession>
<protein>
    <recommendedName>
        <fullName evidence="4">RAP domain-containing protein</fullName>
    </recommendedName>
</protein>
<evidence type="ECO:0000313" key="2">
    <source>
        <dbReference type="EMBL" id="KIY95198.1"/>
    </source>
</evidence>